<dbReference type="EMBL" id="KL659388">
    <property type="protein sequence ID" value="KFA69609.1"/>
    <property type="molecule type" value="Genomic_DNA"/>
</dbReference>
<reference evidence="2 3" key="1">
    <citation type="journal article" date="2014" name="BMC Genomics">
        <title>Comparative genome sequencing reveals chemotype-specific gene clusters in the toxigenic black mold Stachybotrys.</title>
        <authorList>
            <person name="Semeiks J."/>
            <person name="Borek D."/>
            <person name="Otwinowski Z."/>
            <person name="Grishin N.V."/>
        </authorList>
    </citation>
    <scope>NUCLEOTIDE SEQUENCE [LARGE SCALE GENOMIC DNA]</scope>
    <source>
        <strain evidence="2 3">IBT 40285</strain>
    </source>
</reference>
<name>A0A084R074_STAC4</name>
<dbReference type="Gene3D" id="3.20.20.80">
    <property type="entry name" value="Glycosidases"/>
    <property type="match status" value="1"/>
</dbReference>
<gene>
    <name evidence="2" type="ORF">S40285_10765</name>
</gene>
<keyword evidence="3" id="KW-1185">Reference proteome</keyword>
<dbReference type="OrthoDB" id="4910814at2759"/>
<evidence type="ECO:0000313" key="2">
    <source>
        <dbReference type="EMBL" id="KFA69609.1"/>
    </source>
</evidence>
<protein>
    <recommendedName>
        <fullName evidence="1">Glycoside hydrolase family 29 N-terminal domain-containing protein</fullName>
    </recommendedName>
</protein>
<proteinExistence type="predicted"/>
<dbReference type="InterPro" id="IPR017853">
    <property type="entry name" value="GH"/>
</dbReference>
<dbReference type="GO" id="GO:0005975">
    <property type="term" value="P:carbohydrate metabolic process"/>
    <property type="evidence" value="ECO:0007669"/>
    <property type="project" value="InterPro"/>
</dbReference>
<dbReference type="AlphaFoldDB" id="A0A084R074"/>
<sequence length="134" mass="15522">MLPHQTKINNGPNSKYDSDLVFEFRICRDEDAQYRTQSFLIHYPSTIMRPSIAIGAAISTLLSGAVAQGPYQPTWQSTDQHLAFPEWFQDAKFGIYWHWGAFTTPQFGNEWYGRNMYLATTSERANHVRRQRSS</sequence>
<evidence type="ECO:0000313" key="3">
    <source>
        <dbReference type="Proteomes" id="UP000028524"/>
    </source>
</evidence>
<dbReference type="HOGENOM" id="CLU_1897571_0_0_1"/>
<dbReference type="SUPFAM" id="SSF51445">
    <property type="entry name" value="(Trans)glycosidases"/>
    <property type="match status" value="1"/>
</dbReference>
<accession>A0A084R074</accession>
<feature type="domain" description="Glycoside hydrolase family 29 N-terminal" evidence="1">
    <location>
        <begin position="65"/>
        <end position="128"/>
    </location>
</feature>
<evidence type="ECO:0000259" key="1">
    <source>
        <dbReference type="Pfam" id="PF01120"/>
    </source>
</evidence>
<organism evidence="2 3">
    <name type="scientific">Stachybotrys chlorohalonatus (strain IBT 40285)</name>
    <dbReference type="NCBI Taxonomy" id="1283841"/>
    <lineage>
        <taxon>Eukaryota</taxon>
        <taxon>Fungi</taxon>
        <taxon>Dikarya</taxon>
        <taxon>Ascomycota</taxon>
        <taxon>Pezizomycotina</taxon>
        <taxon>Sordariomycetes</taxon>
        <taxon>Hypocreomycetidae</taxon>
        <taxon>Hypocreales</taxon>
        <taxon>Stachybotryaceae</taxon>
        <taxon>Stachybotrys</taxon>
    </lineage>
</organism>
<dbReference type="InterPro" id="IPR057739">
    <property type="entry name" value="Glyco_hydro_29_N"/>
</dbReference>
<dbReference type="GO" id="GO:0004560">
    <property type="term" value="F:alpha-L-fucosidase activity"/>
    <property type="evidence" value="ECO:0007669"/>
    <property type="project" value="UniProtKB-EC"/>
</dbReference>
<dbReference type="Proteomes" id="UP000028524">
    <property type="component" value="Unassembled WGS sequence"/>
</dbReference>
<dbReference type="STRING" id="1283841.A0A084R074"/>
<dbReference type="Pfam" id="PF01120">
    <property type="entry name" value="Alpha_L_fucos"/>
    <property type="match status" value="1"/>
</dbReference>
<dbReference type="InParanoid" id="A0A084R074"/>